<dbReference type="KEGG" id="lpan:LPMP_040550"/>
<protein>
    <submittedName>
        <fullName evidence="2">Uncharacterized protein</fullName>
    </submittedName>
</protein>
<keyword evidence="1" id="KW-0472">Membrane</keyword>
<dbReference type="AlphaFoldDB" id="A0A088RHX5"/>
<evidence type="ECO:0000313" key="3">
    <source>
        <dbReference type="Proteomes" id="UP000063063"/>
    </source>
</evidence>
<feature type="transmembrane region" description="Helical" evidence="1">
    <location>
        <begin position="211"/>
        <end position="233"/>
    </location>
</feature>
<feature type="transmembrane region" description="Helical" evidence="1">
    <location>
        <begin position="245"/>
        <end position="264"/>
    </location>
</feature>
<feature type="transmembrane region" description="Helical" evidence="1">
    <location>
        <begin position="184"/>
        <end position="205"/>
    </location>
</feature>
<keyword evidence="3" id="KW-1185">Reference proteome</keyword>
<dbReference type="OrthoDB" id="260847at2759"/>
<dbReference type="GeneID" id="22572014"/>
<dbReference type="EMBL" id="CP009373">
    <property type="protein sequence ID" value="AIN95380.1"/>
    <property type="molecule type" value="Genomic_DNA"/>
</dbReference>
<gene>
    <name evidence="2" type="ORF">LPMP_040550</name>
</gene>
<dbReference type="RefSeq" id="XP_010703702.1">
    <property type="nucleotide sequence ID" value="XM_010705400.1"/>
</dbReference>
<organism evidence="2 3">
    <name type="scientific">Leishmania panamensis</name>
    <dbReference type="NCBI Taxonomy" id="5679"/>
    <lineage>
        <taxon>Eukaryota</taxon>
        <taxon>Discoba</taxon>
        <taxon>Euglenozoa</taxon>
        <taxon>Kinetoplastea</taxon>
        <taxon>Metakinetoplastina</taxon>
        <taxon>Trypanosomatida</taxon>
        <taxon>Trypanosomatidae</taxon>
        <taxon>Leishmaniinae</taxon>
        <taxon>Leishmania</taxon>
        <taxon>Leishmania guyanensis species complex</taxon>
    </lineage>
</organism>
<reference evidence="2 3" key="1">
    <citation type="journal article" date="2015" name="Sci. Rep.">
        <title>The genome of Leishmania panamensis: insights into genomics of the L. (Viannia) subgenus.</title>
        <authorList>
            <person name="Llanes A."/>
            <person name="Restrepo C.M."/>
            <person name="Vecchio G.D."/>
            <person name="Anguizola F.J."/>
            <person name="Lleonart R."/>
        </authorList>
    </citation>
    <scope>NUCLEOTIDE SEQUENCE [LARGE SCALE GENOMIC DNA]</scope>
    <source>
        <strain evidence="2 3">MHOM/PA/94/PSC-1</strain>
    </source>
</reference>
<accession>A0A088RHX5</accession>
<feature type="transmembrane region" description="Helical" evidence="1">
    <location>
        <begin position="32"/>
        <end position="55"/>
    </location>
</feature>
<keyword evidence="1" id="KW-0812">Transmembrane</keyword>
<evidence type="ECO:0000256" key="1">
    <source>
        <dbReference type="SAM" id="Phobius"/>
    </source>
</evidence>
<evidence type="ECO:0000313" key="2">
    <source>
        <dbReference type="EMBL" id="AIN95380.1"/>
    </source>
</evidence>
<proteinExistence type="predicted"/>
<dbReference type="eggNOG" id="ENOG502SMCR">
    <property type="taxonomic scope" value="Eukaryota"/>
</dbReference>
<sequence length="267" mass="29747">MSWFKRERPTAPIHIPDPRRPSLSFVFKSPEVLCSSLLMAVSYYFLIVVTGSASIDGPEGLWQTFGRKSRTRLQSRASALLPDSPLVMSFDMVMAILCIFTVNSLLAACSRVLATEQRRVEEEAQAAWRAAVTNPETRHEQLEKDAQKLAEKVKLWQENDERRKTGQTVRRERIKKLDVMADEVLTNIIIIISVALSLGVAYSIATQPPNQIRGLGMGGMLIVLIGGIVVCGLDRYLNSMRHYCNYVNLLCIASLLVLAARASVLAK</sequence>
<name>A0A088RHX5_LEIPA</name>
<keyword evidence="1" id="KW-1133">Transmembrane helix</keyword>
<dbReference type="VEuPathDB" id="TriTrypDB:LPAL13_040011900"/>
<dbReference type="Proteomes" id="UP000063063">
    <property type="component" value="Chromosome 4"/>
</dbReference>
<dbReference type="VEuPathDB" id="TriTrypDB:LPMP_040550"/>
<feature type="transmembrane region" description="Helical" evidence="1">
    <location>
        <begin position="86"/>
        <end position="109"/>
    </location>
</feature>